<gene>
    <name evidence="1" type="primary">SRR7976323_5_1</name>
</gene>
<evidence type="ECO:0000313" key="2">
    <source>
        <dbReference type="Proteomes" id="UP000677937"/>
    </source>
</evidence>
<organism evidence="1 2">
    <name type="scientific">ssRNA phage SRR7976323_5</name>
    <dbReference type="NCBI Taxonomy" id="2786692"/>
    <lineage>
        <taxon>Viruses</taxon>
        <taxon>Riboviria</taxon>
        <taxon>Orthornavirae</taxon>
        <taxon>Lenarviricota</taxon>
        <taxon>Leviviricetes</taxon>
        <taxon>Timlovirales</taxon>
        <taxon>Steitzviridae</taxon>
        <taxon>Tsuhreavirus</taxon>
        <taxon>Tsuhreavirus borborovivens</taxon>
    </lineage>
</organism>
<dbReference type="KEGG" id="vg:80400832"/>
<proteinExistence type="predicted"/>
<dbReference type="RefSeq" id="YP_010771171.1">
    <property type="nucleotide sequence ID" value="NC_074509.1"/>
</dbReference>
<accession>A0A8S5L145</accession>
<evidence type="ECO:0000313" key="1">
    <source>
        <dbReference type="EMBL" id="DAD51156.1"/>
    </source>
</evidence>
<dbReference type="Proteomes" id="UP000677937">
    <property type="component" value="Segment"/>
</dbReference>
<sequence length="452" mass="51103">MGTVLSTFQYDPKSRDYRDRITMDRSPKFRIVSSGNVSPDLAFGSYKRIIDSSKTSTHNYLYKNPRNLLAHGVNTNIFVDTGGPLWIEEFSICDPPRVHVGRKDWSGRLVEDFDGPFIVNRDHYSMYRSMALQKFDPQPLLGLAGKTFSEMCAYGSTGISRSIPTIPLTSTFTILGELREGLASIPGRQLYKLMKESPKWANRIQLLSKGGSSEFLNWIFGLAPTLKDVDNLYAINTDDVKQIRSKLNGEVHKIYKRRRVVEKEHVETTDGNVDYPQYTPSIYVLSGGWCQNTVVTDSKVWFSGAFDHSAWAPTIDSRLNDLLNAGEDLGLLPTADRFWQLIPYSWLVDWFLNFGDVLTNISFLGRSGMQMLYGYVMADTTRTRTSTWSGYVNGHYSNFTTVSSERIRQRVRATPYGFGLKLQDLSPMQLAILASLGITRTKLIRSGSIPKP</sequence>
<reference evidence="1" key="1">
    <citation type="submission" date="2020-09" db="EMBL/GenBank/DDBJ databases">
        <title>Leviviricetes taxonomy.</title>
        <authorList>
            <person name="Stockdale S.R."/>
            <person name="Callanan J."/>
            <person name="Adriaenssens E.M."/>
            <person name="Kuhn J.H."/>
            <person name="Rumnieks J."/>
            <person name="Shkoporov A."/>
            <person name="Draper L.A."/>
            <person name="Ross P."/>
            <person name="Hill C."/>
        </authorList>
    </citation>
    <scope>NUCLEOTIDE SEQUENCE</scope>
</reference>
<dbReference type="GeneID" id="80400832"/>
<protein>
    <submittedName>
        <fullName evidence="1">Maturation protein</fullName>
    </submittedName>
</protein>
<name>A0A8S5L145_9VIRU</name>
<dbReference type="EMBL" id="BK013737">
    <property type="protein sequence ID" value="DAD51156.1"/>
    <property type="molecule type" value="Genomic_RNA"/>
</dbReference>
<keyword evidence="2" id="KW-1185">Reference proteome</keyword>